<dbReference type="EMBL" id="CP003281">
    <property type="protein sequence ID" value="AFL84074.1"/>
    <property type="molecule type" value="Genomic_DNA"/>
</dbReference>
<accession>I3Z4A6</accession>
<dbReference type="RefSeq" id="WP_014772068.1">
    <property type="nucleotide sequence ID" value="NC_018010.1"/>
</dbReference>
<dbReference type="HOGENOM" id="CLU_2663666_0_0_10"/>
<sequence>MDVVMRNRRSLFKFPVRNKYLAYAYHPFDIQEALNLLDNGITNTYINQVKSLDLSKDSNPVIFIYSIKDEIKIRM</sequence>
<organism evidence="1 2">
    <name type="scientific">Belliella baltica (strain DSM 15883 / CIP 108006 / LMG 21964 / BA134)</name>
    <dbReference type="NCBI Taxonomy" id="866536"/>
    <lineage>
        <taxon>Bacteria</taxon>
        <taxon>Pseudomonadati</taxon>
        <taxon>Bacteroidota</taxon>
        <taxon>Cytophagia</taxon>
        <taxon>Cytophagales</taxon>
        <taxon>Cyclobacteriaceae</taxon>
        <taxon>Belliella</taxon>
    </lineage>
</organism>
<gene>
    <name evidence="1" type="ordered locus">Belba_1457</name>
</gene>
<reference evidence="2" key="1">
    <citation type="submission" date="2012-06" db="EMBL/GenBank/DDBJ databases">
        <title>The complete genome of Belliella baltica DSM 15883.</title>
        <authorList>
            <person name="Lucas S."/>
            <person name="Copeland A."/>
            <person name="Lapidus A."/>
            <person name="Goodwin L."/>
            <person name="Pitluck S."/>
            <person name="Peters L."/>
            <person name="Mikhailova N."/>
            <person name="Davenport K."/>
            <person name="Kyrpides N."/>
            <person name="Mavromatis K."/>
            <person name="Pagani I."/>
            <person name="Ivanova N."/>
            <person name="Ovchinnikova G."/>
            <person name="Zeytun A."/>
            <person name="Detter J.C."/>
            <person name="Han C."/>
            <person name="Land M."/>
            <person name="Hauser L."/>
            <person name="Markowitz V."/>
            <person name="Cheng J.-F."/>
            <person name="Hugenholtz P."/>
            <person name="Woyke T."/>
            <person name="Wu D."/>
            <person name="Tindall B."/>
            <person name="Pomrenke H."/>
            <person name="Brambilla E."/>
            <person name="Klenk H.-P."/>
            <person name="Eisen J.A."/>
        </authorList>
    </citation>
    <scope>NUCLEOTIDE SEQUENCE [LARGE SCALE GENOMIC DNA]</scope>
    <source>
        <strain evidence="2">DSM 15883 / CIP 108006 / LMG 21964 / BA134</strain>
    </source>
</reference>
<evidence type="ECO:0000313" key="1">
    <source>
        <dbReference type="EMBL" id="AFL84074.1"/>
    </source>
</evidence>
<keyword evidence="2" id="KW-1185">Reference proteome</keyword>
<protein>
    <submittedName>
        <fullName evidence="1">Uncharacterized protein</fullName>
    </submittedName>
</protein>
<dbReference type="AlphaFoldDB" id="I3Z4A6"/>
<dbReference type="Proteomes" id="UP000006050">
    <property type="component" value="Chromosome"/>
</dbReference>
<name>I3Z4A6_BELBD</name>
<evidence type="ECO:0000313" key="2">
    <source>
        <dbReference type="Proteomes" id="UP000006050"/>
    </source>
</evidence>
<proteinExistence type="predicted"/>
<dbReference type="KEGG" id="bbd:Belba_1457"/>